<gene>
    <name evidence="2" type="primary">LOC107793552</name>
</gene>
<dbReference type="Proteomes" id="UP000790787">
    <property type="component" value="Chromosome 9"/>
</dbReference>
<protein>
    <submittedName>
        <fullName evidence="2">Uncharacterized protein LOC107793552</fullName>
    </submittedName>
</protein>
<evidence type="ECO:0000313" key="2">
    <source>
        <dbReference type="RefSeq" id="XP_075077384.1"/>
    </source>
</evidence>
<accession>A0AC58RXC6</accession>
<organism evidence="1 2">
    <name type="scientific">Nicotiana tabacum</name>
    <name type="common">Common tobacco</name>
    <dbReference type="NCBI Taxonomy" id="4097"/>
    <lineage>
        <taxon>Eukaryota</taxon>
        <taxon>Viridiplantae</taxon>
        <taxon>Streptophyta</taxon>
        <taxon>Embryophyta</taxon>
        <taxon>Tracheophyta</taxon>
        <taxon>Spermatophyta</taxon>
        <taxon>Magnoliopsida</taxon>
        <taxon>eudicotyledons</taxon>
        <taxon>Gunneridae</taxon>
        <taxon>Pentapetalae</taxon>
        <taxon>asterids</taxon>
        <taxon>lamiids</taxon>
        <taxon>Solanales</taxon>
        <taxon>Solanaceae</taxon>
        <taxon>Nicotianoideae</taxon>
        <taxon>Nicotianeae</taxon>
        <taxon>Nicotiana</taxon>
    </lineage>
</organism>
<reference evidence="1" key="1">
    <citation type="journal article" date="2014" name="Nat. Commun.">
        <title>The tobacco genome sequence and its comparison with those of tomato and potato.</title>
        <authorList>
            <person name="Sierro N."/>
            <person name="Battey J.N."/>
            <person name="Ouadi S."/>
            <person name="Bakaher N."/>
            <person name="Bovet L."/>
            <person name="Willig A."/>
            <person name="Goepfert S."/>
            <person name="Peitsch M.C."/>
            <person name="Ivanov N.V."/>
        </authorList>
    </citation>
    <scope>NUCLEOTIDE SEQUENCE [LARGE SCALE GENOMIC DNA]</scope>
</reference>
<dbReference type="RefSeq" id="XP_075077384.1">
    <property type="nucleotide sequence ID" value="XM_075221283.1"/>
</dbReference>
<evidence type="ECO:0000313" key="1">
    <source>
        <dbReference type="Proteomes" id="UP000790787"/>
    </source>
</evidence>
<keyword evidence="1" id="KW-1185">Reference proteome</keyword>
<proteinExistence type="predicted"/>
<name>A0AC58RXC6_TOBAC</name>
<sequence>MMTNAHVSESVESAGVISNPQPRQMRKGRGKTRGFSIQKKRKNNPNGKLEVIIPPDRTVAVGPGANNFVTELSVTVDQNAKHDVKTWKKVSDLAKERIVAHMLDAFEITDTQHTRETILHTANNLYRYRRSRLHDHFKKFATKEERLQNIPEDVTEVEWKFLVEYFDSDPFKRMSARNKINKEKQGINHICGRKSFGAVSFEERDAITGKEPNFQKLWEKTHMKNGHWVNDAAAELNDKVNELVAEQVQETEEGTDMDHIVNASFIKIVGEKSGYYRGQGSGLKLTNKRSMQGLQEQLQAHKKEVEEERHKRESVESKLKEVQEQLEEERKNLEVIKAHVGVMEVRVGREQKMLKEGMVGLASLIQGSKTRLPAALFNIITNLSGSDEASPASPTDDIMVVKDSWSKDIAEIHSLLHELVETLATSKPTPVEFQRFSTEDPELWISEEFYGTSENNKLLRASIYLEGEALEWFRWLLRNKQLTDWEHFVAKVRIRFRKQHLESPESHMATVKDYSTEIEAQMFDNMLHGCCYSKVFATKQSDVEVLNDKTESGLNNAKSKEV</sequence>
<reference evidence="2" key="2">
    <citation type="submission" date="2025-08" db="UniProtKB">
        <authorList>
            <consortium name="RefSeq"/>
        </authorList>
    </citation>
    <scope>IDENTIFICATION</scope>
    <source>
        <tissue evidence="2">Leaf</tissue>
    </source>
</reference>